<feature type="region of interest" description="Disordered" evidence="1">
    <location>
        <begin position="1"/>
        <end position="77"/>
    </location>
</feature>
<organism evidence="2 3">
    <name type="scientific">Austropuccinia psidii MF-1</name>
    <dbReference type="NCBI Taxonomy" id="1389203"/>
    <lineage>
        <taxon>Eukaryota</taxon>
        <taxon>Fungi</taxon>
        <taxon>Dikarya</taxon>
        <taxon>Basidiomycota</taxon>
        <taxon>Pucciniomycotina</taxon>
        <taxon>Pucciniomycetes</taxon>
        <taxon>Pucciniales</taxon>
        <taxon>Sphaerophragmiaceae</taxon>
        <taxon>Austropuccinia</taxon>
    </lineage>
</organism>
<feature type="compositionally biased region" description="Polar residues" evidence="1">
    <location>
        <begin position="119"/>
        <end position="129"/>
    </location>
</feature>
<evidence type="ECO:0000313" key="2">
    <source>
        <dbReference type="EMBL" id="MBW0533321.1"/>
    </source>
</evidence>
<proteinExistence type="predicted"/>
<feature type="compositionally biased region" description="Basic and acidic residues" evidence="1">
    <location>
        <begin position="44"/>
        <end position="55"/>
    </location>
</feature>
<comment type="caution">
    <text evidence="2">The sequence shown here is derived from an EMBL/GenBank/DDBJ whole genome shotgun (WGS) entry which is preliminary data.</text>
</comment>
<evidence type="ECO:0000256" key="1">
    <source>
        <dbReference type="SAM" id="MobiDB-lite"/>
    </source>
</evidence>
<dbReference type="Proteomes" id="UP000765509">
    <property type="component" value="Unassembled WGS sequence"/>
</dbReference>
<feature type="region of interest" description="Disordered" evidence="1">
    <location>
        <begin position="119"/>
        <end position="144"/>
    </location>
</feature>
<evidence type="ECO:0000313" key="3">
    <source>
        <dbReference type="Proteomes" id="UP000765509"/>
    </source>
</evidence>
<name>A0A9Q3I7X3_9BASI</name>
<dbReference type="AlphaFoldDB" id="A0A9Q3I7X3"/>
<sequence length="144" mass="15832">MPVQHSPPARQTISQARAQSVFTPTPRAPLDGTPAVPQLRAPFGRKEEGREDHVFQEYGEDEEENSMEEEEYEGTESVPARLGAYQDAEGPLQASLISLSHQSEPSLLAMMQKMTQNIANHQAAASSEASRPLAFKTPSMKEPE</sequence>
<reference evidence="2" key="1">
    <citation type="submission" date="2021-03" db="EMBL/GenBank/DDBJ databases">
        <title>Draft genome sequence of rust myrtle Austropuccinia psidii MF-1, a brazilian biotype.</title>
        <authorList>
            <person name="Quecine M.C."/>
            <person name="Pachon D.M.R."/>
            <person name="Bonatelli M.L."/>
            <person name="Correr F.H."/>
            <person name="Franceschini L.M."/>
            <person name="Leite T.F."/>
            <person name="Margarido G.R.A."/>
            <person name="Almeida C.A."/>
            <person name="Ferrarezi J.A."/>
            <person name="Labate C.A."/>
        </authorList>
    </citation>
    <scope>NUCLEOTIDE SEQUENCE</scope>
    <source>
        <strain evidence="2">MF-1</strain>
    </source>
</reference>
<feature type="compositionally biased region" description="Polar residues" evidence="1">
    <location>
        <begin position="9"/>
        <end position="23"/>
    </location>
</feature>
<accession>A0A9Q3I7X3</accession>
<gene>
    <name evidence="2" type="ORF">O181_073036</name>
</gene>
<feature type="compositionally biased region" description="Acidic residues" evidence="1">
    <location>
        <begin position="58"/>
        <end position="74"/>
    </location>
</feature>
<keyword evidence="3" id="KW-1185">Reference proteome</keyword>
<protein>
    <submittedName>
        <fullName evidence="2">Uncharacterized protein</fullName>
    </submittedName>
</protein>
<dbReference type="EMBL" id="AVOT02038444">
    <property type="protein sequence ID" value="MBW0533321.1"/>
    <property type="molecule type" value="Genomic_DNA"/>
</dbReference>